<name>A0A3M6UAY1_POCDA</name>
<dbReference type="PROSITE" id="PS01286">
    <property type="entry name" value="FA58C_2"/>
    <property type="match status" value="2"/>
</dbReference>
<organism evidence="3 4">
    <name type="scientific">Pocillopora damicornis</name>
    <name type="common">Cauliflower coral</name>
    <name type="synonym">Millepora damicornis</name>
    <dbReference type="NCBI Taxonomy" id="46731"/>
    <lineage>
        <taxon>Eukaryota</taxon>
        <taxon>Metazoa</taxon>
        <taxon>Cnidaria</taxon>
        <taxon>Anthozoa</taxon>
        <taxon>Hexacorallia</taxon>
        <taxon>Scleractinia</taxon>
        <taxon>Astrocoeniina</taxon>
        <taxon>Pocilloporidae</taxon>
        <taxon>Pocillopora</taxon>
    </lineage>
</organism>
<dbReference type="FunFam" id="2.60.120.260:FF:000016">
    <property type="entry name" value="Contactin-associated protein-like 4 isoform 1"/>
    <property type="match status" value="2"/>
</dbReference>
<gene>
    <name evidence="3" type="ORF">pdam_00003189</name>
</gene>
<keyword evidence="4" id="KW-1185">Reference proteome</keyword>
<dbReference type="CDD" id="cd00057">
    <property type="entry name" value="FA58C"/>
    <property type="match status" value="2"/>
</dbReference>
<keyword evidence="1" id="KW-0732">Signal</keyword>
<dbReference type="Proteomes" id="UP000275408">
    <property type="component" value="Unassembled WGS sequence"/>
</dbReference>
<dbReference type="PANTHER" id="PTHR24543">
    <property type="entry name" value="MULTICOPPER OXIDASE-RELATED"/>
    <property type="match status" value="1"/>
</dbReference>
<dbReference type="AlphaFoldDB" id="A0A3M6UAY1"/>
<dbReference type="STRING" id="46731.A0A3M6UAY1"/>
<evidence type="ECO:0000259" key="2">
    <source>
        <dbReference type="PROSITE" id="PS50022"/>
    </source>
</evidence>
<feature type="signal peptide" evidence="1">
    <location>
        <begin position="1"/>
        <end position="22"/>
    </location>
</feature>
<dbReference type="Pfam" id="PF00754">
    <property type="entry name" value="F5_F8_type_C"/>
    <property type="match status" value="2"/>
</dbReference>
<feature type="chain" id="PRO_5017945573" description="F5/8 type C domain-containing protein" evidence="1">
    <location>
        <begin position="23"/>
        <end position="408"/>
    </location>
</feature>
<feature type="domain" description="F5/8 type C" evidence="2">
    <location>
        <begin position="214"/>
        <end position="365"/>
    </location>
</feature>
<accession>A0A3M6UAY1</accession>
<evidence type="ECO:0000313" key="3">
    <source>
        <dbReference type="EMBL" id="RMX50832.1"/>
    </source>
</evidence>
<dbReference type="EMBL" id="RCHS01001895">
    <property type="protein sequence ID" value="RMX50832.1"/>
    <property type="molecule type" value="Genomic_DNA"/>
</dbReference>
<dbReference type="PROSITE" id="PS50022">
    <property type="entry name" value="FA58C_3"/>
    <property type="match status" value="2"/>
</dbReference>
<dbReference type="PROSITE" id="PS01285">
    <property type="entry name" value="FA58C_1"/>
    <property type="match status" value="1"/>
</dbReference>
<comment type="caution">
    <text evidence="3">The sequence shown here is derived from an EMBL/GenBank/DDBJ whole genome shotgun (WGS) entry which is preliminary data.</text>
</comment>
<evidence type="ECO:0000256" key="1">
    <source>
        <dbReference type="SAM" id="SignalP"/>
    </source>
</evidence>
<dbReference type="InterPro" id="IPR008979">
    <property type="entry name" value="Galactose-bd-like_sf"/>
</dbReference>
<protein>
    <recommendedName>
        <fullName evidence="2">F5/8 type C domain-containing protein</fullName>
    </recommendedName>
</protein>
<dbReference type="SUPFAM" id="SSF49785">
    <property type="entry name" value="Galactose-binding domain-like"/>
    <property type="match status" value="2"/>
</dbReference>
<reference evidence="3 4" key="1">
    <citation type="journal article" date="2018" name="Sci. Rep.">
        <title>Comparative analysis of the Pocillopora damicornis genome highlights role of immune system in coral evolution.</title>
        <authorList>
            <person name="Cunning R."/>
            <person name="Bay R.A."/>
            <person name="Gillette P."/>
            <person name="Baker A.C."/>
            <person name="Traylor-Knowles N."/>
        </authorList>
    </citation>
    <scope>NUCLEOTIDE SEQUENCE [LARGE SCALE GENOMIC DNA]</scope>
    <source>
        <strain evidence="3">RSMAS</strain>
        <tissue evidence="3">Whole animal</tissue>
    </source>
</reference>
<feature type="domain" description="F5/8 type C" evidence="2">
    <location>
        <begin position="57"/>
        <end position="209"/>
    </location>
</feature>
<evidence type="ECO:0000313" key="4">
    <source>
        <dbReference type="Proteomes" id="UP000275408"/>
    </source>
</evidence>
<dbReference type="Gene3D" id="2.60.120.260">
    <property type="entry name" value="Galactose-binding domain-like"/>
    <property type="match status" value="2"/>
</dbReference>
<dbReference type="InterPro" id="IPR000421">
    <property type="entry name" value="FA58C"/>
</dbReference>
<dbReference type="OrthoDB" id="6071166at2759"/>
<sequence>MFRLSNFFLVLVLFGVFPEAKTVRVSYAGENKAHGASLVKRSTGHTHAARSIWDCSCFLPLGMESSYLPDSALSASSSYDANHIPQFSRLNKIPAKGKAGAWCAASNNRNQWLQVFFGRETTVTKVAIQGRYSCCSQWVASFKLSYSSDGIHWAWYRLSDGQTKIFGGNVDENTPVYNFLHPHIEATYIRFHPWTWHNHISMRAEVYGCNAYHCQMSLGMEDGRIKDNALSASSFYDAKHAAKLGRLNLVPPSGRAGAWSVKTNDAHQWIQIDLGRPTTVTKVATQGRQECCDEWVTSYAVSYSLVSPYWVYHMSRGNKKVFPGNYDRHSIVTHEFVPAFHARLVKIHPLSYNNWMSMRIELCGCPIKLIHIVCILSFTLVIGIGVVRESKEGSEEETSRQAGRPISD</sequence>
<proteinExistence type="predicted"/>
<dbReference type="SMART" id="SM00231">
    <property type="entry name" value="FA58C"/>
    <property type="match status" value="2"/>
</dbReference>
<dbReference type="PANTHER" id="PTHR24543:SF325">
    <property type="entry name" value="F5_8 TYPE C DOMAIN-CONTAINING PROTEIN"/>
    <property type="match status" value="1"/>
</dbReference>